<feature type="compositionally biased region" description="Acidic residues" evidence="1">
    <location>
        <begin position="247"/>
        <end position="264"/>
    </location>
</feature>
<dbReference type="Gene3D" id="3.30.420.10">
    <property type="entry name" value="Ribonuclease H-like superfamily/Ribonuclease H"/>
    <property type="match status" value="1"/>
</dbReference>
<feature type="region of interest" description="Disordered" evidence="1">
    <location>
        <begin position="242"/>
        <end position="271"/>
    </location>
</feature>
<dbReference type="OrthoDB" id="2288930at2759"/>
<proteinExistence type="predicted"/>
<reference evidence="3" key="1">
    <citation type="journal article" date="2020" name="Microb. Genom.">
        <title>Genetic diversity of clinical and environmental Mucorales isolates obtained from an investigation of mucormycosis cases among solid organ transplant recipients.</title>
        <authorList>
            <person name="Nguyen M.H."/>
            <person name="Kaul D."/>
            <person name="Muto C."/>
            <person name="Cheng S.J."/>
            <person name="Richter R.A."/>
            <person name="Bruno V.M."/>
            <person name="Liu G."/>
            <person name="Beyhan S."/>
            <person name="Sundermann A.J."/>
            <person name="Mounaud S."/>
            <person name="Pasculle A.W."/>
            <person name="Nierman W.C."/>
            <person name="Driscoll E."/>
            <person name="Cumbie R."/>
            <person name="Clancy C.J."/>
            <person name="Dupont C.L."/>
        </authorList>
    </citation>
    <scope>NUCLEOTIDE SEQUENCE</scope>
    <source>
        <strain evidence="3">GL16</strain>
    </source>
</reference>
<dbReference type="InterPro" id="IPR038717">
    <property type="entry name" value="Tc1-like_DDE_dom"/>
</dbReference>
<accession>A0A9P6YI86</accession>
<gene>
    <name evidence="3" type="ORF">G6F51_003264</name>
</gene>
<evidence type="ECO:0000313" key="4">
    <source>
        <dbReference type="Proteomes" id="UP000717996"/>
    </source>
</evidence>
<protein>
    <recommendedName>
        <fullName evidence="2">Tc1-like transposase DDE domain-containing protein</fullName>
    </recommendedName>
</protein>
<dbReference type="InterPro" id="IPR036397">
    <property type="entry name" value="RNaseH_sf"/>
</dbReference>
<comment type="caution">
    <text evidence="3">The sequence shown here is derived from an EMBL/GenBank/DDBJ whole genome shotgun (WGS) entry which is preliminary data.</text>
</comment>
<dbReference type="Proteomes" id="UP000717996">
    <property type="component" value="Unassembled WGS sequence"/>
</dbReference>
<dbReference type="AlphaFoldDB" id="A0A9P6YI86"/>
<organism evidence="3 4">
    <name type="scientific">Rhizopus oryzae</name>
    <name type="common">Mucormycosis agent</name>
    <name type="synonym">Rhizopus arrhizus var. delemar</name>
    <dbReference type="NCBI Taxonomy" id="64495"/>
    <lineage>
        <taxon>Eukaryota</taxon>
        <taxon>Fungi</taxon>
        <taxon>Fungi incertae sedis</taxon>
        <taxon>Mucoromycota</taxon>
        <taxon>Mucoromycotina</taxon>
        <taxon>Mucoromycetes</taxon>
        <taxon>Mucorales</taxon>
        <taxon>Mucorineae</taxon>
        <taxon>Rhizopodaceae</taxon>
        <taxon>Rhizopus</taxon>
    </lineage>
</organism>
<dbReference type="GO" id="GO:0003676">
    <property type="term" value="F:nucleic acid binding"/>
    <property type="evidence" value="ECO:0007669"/>
    <property type="project" value="InterPro"/>
</dbReference>
<evidence type="ECO:0000313" key="3">
    <source>
        <dbReference type="EMBL" id="KAG1549101.1"/>
    </source>
</evidence>
<dbReference type="Pfam" id="PF13358">
    <property type="entry name" value="DDE_3"/>
    <property type="match status" value="1"/>
</dbReference>
<dbReference type="EMBL" id="JAANIT010000314">
    <property type="protein sequence ID" value="KAG1549101.1"/>
    <property type="molecule type" value="Genomic_DNA"/>
</dbReference>
<name>A0A9P6YI86_RHIOR</name>
<evidence type="ECO:0000256" key="1">
    <source>
        <dbReference type="SAM" id="MobiDB-lite"/>
    </source>
</evidence>
<sequence length="542" mass="61728">MGRQMEQYGYGLFKELYFIDEAGFDINMRASRAWTPRGSGKLEYSCTKATSKNKDDQMRGFYFIIDNTPIHKQIEDMLNERNRDYKCIFFPPYSPELNPIEQFWALVKRWLNSASQGPSPNLDYFVFDDTFQSFKHATNSHYLDLLTLLSNKQSNKLTKIAQVAQNLFDTRSDGNSKFGKRYADYWDARESSSSICRIMQSQGQETIIILNELTIARQVHGLGNNTDKEALVSSGISKSPELKEVEAVDSEVDEGTENEVEDETPSSTKSGTDMILHQTANLASDQVEKPNIVDLSSTSAKDILKSEIGNDRYNLITKETKLEPVTLSTYATELSNALNEAPLSLQMLRQALYKNGSRSDFDLIAHHDAGFIEATTRYFLGLMSSPQNPINKTMLERTSATYLIIYLVNQLFLSNNDVIELGWLEREFYLTDRSKFDDILFKIGNKSIAPALIEFSGGINDRTSSRKNSNDIKKLCRSMTKIMKDTNTDQMFCMRCYGPNIYFEKLHKYDGVMYRSITANIDIPNAPIKLKAFIQKVLKLLA</sequence>
<feature type="domain" description="Tc1-like transposase DDE" evidence="2">
    <location>
        <begin position="55"/>
        <end position="113"/>
    </location>
</feature>
<evidence type="ECO:0000259" key="2">
    <source>
        <dbReference type="Pfam" id="PF13358"/>
    </source>
</evidence>